<evidence type="ECO:0000313" key="7">
    <source>
        <dbReference type="EMBL" id="GJM97926.1"/>
    </source>
</evidence>
<name>A0AAV5CIX3_ELECO</name>
<feature type="domain" description="RING-type" evidence="6">
    <location>
        <begin position="289"/>
        <end position="330"/>
    </location>
</feature>
<gene>
    <name evidence="7" type="primary">ga14889</name>
    <name evidence="7" type="ORF">PR202_ga14889</name>
</gene>
<keyword evidence="8" id="KW-1185">Reference proteome</keyword>
<dbReference type="GO" id="GO:0005737">
    <property type="term" value="C:cytoplasm"/>
    <property type="evidence" value="ECO:0007669"/>
    <property type="project" value="TreeGrafter"/>
</dbReference>
<dbReference type="PANTHER" id="PTHR15710">
    <property type="entry name" value="E3 UBIQUITIN-PROTEIN LIGASE PRAJA"/>
    <property type="match status" value="1"/>
</dbReference>
<dbReference type="InterPro" id="IPR013083">
    <property type="entry name" value="Znf_RING/FYVE/PHD"/>
</dbReference>
<reference evidence="7" key="2">
    <citation type="submission" date="2021-12" db="EMBL/GenBank/DDBJ databases">
        <title>Resequencing data analysis of finger millet.</title>
        <authorList>
            <person name="Hatakeyama M."/>
            <person name="Aluri S."/>
            <person name="Balachadran M.T."/>
            <person name="Sivarajan S.R."/>
            <person name="Poveda L."/>
            <person name="Shimizu-Inatsugi R."/>
            <person name="Schlapbach R."/>
            <person name="Sreeman S.M."/>
            <person name="Shimizu K.K."/>
        </authorList>
    </citation>
    <scope>NUCLEOTIDE SEQUENCE</scope>
</reference>
<feature type="compositionally biased region" description="Basic and acidic residues" evidence="5">
    <location>
        <begin position="35"/>
        <end position="51"/>
    </location>
</feature>
<dbReference type="GO" id="GO:0008270">
    <property type="term" value="F:zinc ion binding"/>
    <property type="evidence" value="ECO:0007669"/>
    <property type="project" value="UniProtKB-KW"/>
</dbReference>
<evidence type="ECO:0000256" key="3">
    <source>
        <dbReference type="ARBA" id="ARBA00022833"/>
    </source>
</evidence>
<dbReference type="AlphaFoldDB" id="A0AAV5CIX3"/>
<feature type="region of interest" description="Disordered" evidence="5">
    <location>
        <begin position="119"/>
        <end position="141"/>
    </location>
</feature>
<accession>A0AAV5CIX3</accession>
<keyword evidence="3" id="KW-0862">Zinc</keyword>
<evidence type="ECO:0000313" key="8">
    <source>
        <dbReference type="Proteomes" id="UP001054889"/>
    </source>
</evidence>
<dbReference type="Proteomes" id="UP001054889">
    <property type="component" value="Unassembled WGS sequence"/>
</dbReference>
<reference evidence="7" key="1">
    <citation type="journal article" date="2018" name="DNA Res.">
        <title>Multiple hybrid de novo genome assembly of finger millet, an orphan allotetraploid crop.</title>
        <authorList>
            <person name="Hatakeyama M."/>
            <person name="Aluri S."/>
            <person name="Balachadran M.T."/>
            <person name="Sivarajan S.R."/>
            <person name="Patrignani A."/>
            <person name="Gruter S."/>
            <person name="Poveda L."/>
            <person name="Shimizu-Inatsugi R."/>
            <person name="Baeten J."/>
            <person name="Francoijs K.J."/>
            <person name="Nataraja K.N."/>
            <person name="Reddy Y.A.N."/>
            <person name="Phadnis S."/>
            <person name="Ravikumar R.L."/>
            <person name="Schlapbach R."/>
            <person name="Sreeman S.M."/>
            <person name="Shimizu K.K."/>
        </authorList>
    </citation>
    <scope>NUCLEOTIDE SEQUENCE</scope>
</reference>
<evidence type="ECO:0000256" key="4">
    <source>
        <dbReference type="PROSITE-ProRule" id="PRU00175"/>
    </source>
</evidence>
<dbReference type="GO" id="GO:0016567">
    <property type="term" value="P:protein ubiquitination"/>
    <property type="evidence" value="ECO:0007669"/>
    <property type="project" value="TreeGrafter"/>
</dbReference>
<dbReference type="Pfam" id="PF13639">
    <property type="entry name" value="zf-RING_2"/>
    <property type="match status" value="1"/>
</dbReference>
<dbReference type="GO" id="GO:0061630">
    <property type="term" value="F:ubiquitin protein ligase activity"/>
    <property type="evidence" value="ECO:0007669"/>
    <property type="project" value="TreeGrafter"/>
</dbReference>
<proteinExistence type="predicted"/>
<dbReference type="EMBL" id="BQKI01000007">
    <property type="protein sequence ID" value="GJM97926.1"/>
    <property type="molecule type" value="Genomic_DNA"/>
</dbReference>
<sequence>MSRDCVNESKAGGSPAPRPRDAVSRPGPTATRPTTARDGDATPHPHGDARTTTHPFPTLWPPPAAAMADFSDELFLDVGDDELQEFDCLSFSESIEVEEDLAFPRHVLSQDFDLGTLTPTPGSPFSFDSDPDLRGNPTSRPLSSPFWDCLEDFYEWEIAGTAPGVGGGGSGGGGGELMRGVVADGDVFGLLDEREMLGVMEGIDSGDDDSIFSDEPPFDFGDGEVEELDGVFRGVGWELLPVPLEEDEFEVLPEHLADAAAGGAPPAARAVVQRLQVVTVGGEDAAQGCAVCKDGIAQGELATRLPCGHFYHGACIGPWLAIRNSCPVCRYELPTDDPEYEQRRAKRSVGGATAQLSTPMQI</sequence>
<keyword evidence="1" id="KW-0479">Metal-binding</keyword>
<organism evidence="7 8">
    <name type="scientific">Eleusine coracana subsp. coracana</name>
    <dbReference type="NCBI Taxonomy" id="191504"/>
    <lineage>
        <taxon>Eukaryota</taxon>
        <taxon>Viridiplantae</taxon>
        <taxon>Streptophyta</taxon>
        <taxon>Embryophyta</taxon>
        <taxon>Tracheophyta</taxon>
        <taxon>Spermatophyta</taxon>
        <taxon>Magnoliopsida</taxon>
        <taxon>Liliopsida</taxon>
        <taxon>Poales</taxon>
        <taxon>Poaceae</taxon>
        <taxon>PACMAD clade</taxon>
        <taxon>Chloridoideae</taxon>
        <taxon>Cynodonteae</taxon>
        <taxon>Eleusininae</taxon>
        <taxon>Eleusine</taxon>
    </lineage>
</organism>
<dbReference type="SMART" id="SM00184">
    <property type="entry name" value="RING"/>
    <property type="match status" value="1"/>
</dbReference>
<dbReference type="PROSITE" id="PS50089">
    <property type="entry name" value="ZF_RING_2"/>
    <property type="match status" value="1"/>
</dbReference>
<dbReference type="Gene3D" id="3.30.40.10">
    <property type="entry name" value="Zinc/RING finger domain, C3HC4 (zinc finger)"/>
    <property type="match status" value="1"/>
</dbReference>
<dbReference type="SUPFAM" id="SSF57850">
    <property type="entry name" value="RING/U-box"/>
    <property type="match status" value="1"/>
</dbReference>
<evidence type="ECO:0000256" key="1">
    <source>
        <dbReference type="ARBA" id="ARBA00022723"/>
    </source>
</evidence>
<feature type="compositionally biased region" description="Low complexity" evidence="5">
    <location>
        <begin position="25"/>
        <end position="34"/>
    </location>
</feature>
<comment type="caution">
    <text evidence="7">The sequence shown here is derived from an EMBL/GenBank/DDBJ whole genome shotgun (WGS) entry which is preliminary data.</text>
</comment>
<evidence type="ECO:0000256" key="5">
    <source>
        <dbReference type="SAM" id="MobiDB-lite"/>
    </source>
</evidence>
<keyword evidence="2 4" id="KW-0863">Zinc-finger</keyword>
<evidence type="ECO:0000259" key="6">
    <source>
        <dbReference type="PROSITE" id="PS50089"/>
    </source>
</evidence>
<evidence type="ECO:0000256" key="2">
    <source>
        <dbReference type="ARBA" id="ARBA00022771"/>
    </source>
</evidence>
<dbReference type="FunFam" id="3.30.40.10:FF:000835">
    <property type="entry name" value="E3 ubiquitin-protein ligase CIP8"/>
    <property type="match status" value="1"/>
</dbReference>
<feature type="region of interest" description="Disordered" evidence="5">
    <location>
        <begin position="1"/>
        <end position="63"/>
    </location>
</feature>
<dbReference type="PANTHER" id="PTHR15710:SF242">
    <property type="entry name" value="OS06G0633500 PROTEIN"/>
    <property type="match status" value="1"/>
</dbReference>
<dbReference type="InterPro" id="IPR001841">
    <property type="entry name" value="Znf_RING"/>
</dbReference>
<protein>
    <recommendedName>
        <fullName evidence="6">RING-type domain-containing protein</fullName>
    </recommendedName>
</protein>